<feature type="non-terminal residue" evidence="1">
    <location>
        <position position="81"/>
    </location>
</feature>
<dbReference type="EMBL" id="DQZW01000105">
    <property type="protein sequence ID" value="HDL89699.1"/>
    <property type="molecule type" value="Genomic_DNA"/>
</dbReference>
<comment type="caution">
    <text evidence="1">The sequence shown here is derived from an EMBL/GenBank/DDBJ whole genome shotgun (WGS) entry which is preliminary data.</text>
</comment>
<reference evidence="1" key="1">
    <citation type="journal article" date="2020" name="mSystems">
        <title>Genome- and Community-Level Interaction Insights into Carbon Utilization and Element Cycling Functions of Hydrothermarchaeota in Hydrothermal Sediment.</title>
        <authorList>
            <person name="Zhou Z."/>
            <person name="Liu Y."/>
            <person name="Xu W."/>
            <person name="Pan J."/>
            <person name="Luo Z.H."/>
            <person name="Li M."/>
        </authorList>
    </citation>
    <scope>NUCLEOTIDE SEQUENCE [LARGE SCALE GENOMIC DNA]</scope>
    <source>
        <strain evidence="1">HyVt-19</strain>
    </source>
</reference>
<dbReference type="Pfam" id="PF08665">
    <property type="entry name" value="PglZ"/>
    <property type="match status" value="1"/>
</dbReference>
<organism evidence="1">
    <name type="scientific">Thermodesulforhabdus norvegica</name>
    <dbReference type="NCBI Taxonomy" id="39841"/>
    <lineage>
        <taxon>Bacteria</taxon>
        <taxon>Pseudomonadati</taxon>
        <taxon>Thermodesulfobacteriota</taxon>
        <taxon>Syntrophobacteria</taxon>
        <taxon>Syntrophobacterales</taxon>
        <taxon>Thermodesulforhabdaceae</taxon>
        <taxon>Thermodesulforhabdus</taxon>
    </lineage>
</organism>
<gene>
    <name evidence="1" type="ORF">ENG14_02210</name>
</gene>
<dbReference type="AlphaFoldDB" id="A0A7C1AU41"/>
<sequence length="81" mass="8616">MAKADALGINGDLLLAFPAGTSIFAVRGENPEFVHGGLSLQEAIVPVVTLKLAKPKEKVKVSVEYSEPITSRIVLIKLKTS</sequence>
<dbReference type="Proteomes" id="UP000886355">
    <property type="component" value="Unassembled WGS sequence"/>
</dbReference>
<protein>
    <submittedName>
        <fullName evidence="1">Uncharacterized protein</fullName>
    </submittedName>
</protein>
<name>A0A7C1AU41_9BACT</name>
<evidence type="ECO:0000313" key="1">
    <source>
        <dbReference type="EMBL" id="HDL89699.1"/>
    </source>
</evidence>
<accession>A0A7C1AU41</accession>
<proteinExistence type="predicted"/>